<dbReference type="InterPro" id="IPR007936">
    <property type="entry name" value="VapE-like_dom"/>
</dbReference>
<dbReference type="EMBL" id="JUGD01000022">
    <property type="protein sequence ID" value="RAM63208.1"/>
    <property type="molecule type" value="Genomic_DNA"/>
</dbReference>
<comment type="caution">
    <text evidence="3">The sequence shown here is derived from an EMBL/GenBank/DDBJ whole genome shotgun (WGS) entry which is preliminary data.</text>
</comment>
<feature type="compositionally biased region" description="Basic and acidic residues" evidence="1">
    <location>
        <begin position="88"/>
        <end position="107"/>
    </location>
</feature>
<dbReference type="Pfam" id="PF05272">
    <property type="entry name" value="VapE-like_dom"/>
    <property type="match status" value="1"/>
</dbReference>
<accession>A0ABX9BYV5</accession>
<feature type="domain" description="Virulence-associated protein E-like" evidence="2">
    <location>
        <begin position="532"/>
        <end position="743"/>
    </location>
</feature>
<feature type="compositionally biased region" description="Acidic residues" evidence="1">
    <location>
        <begin position="826"/>
        <end position="835"/>
    </location>
</feature>
<protein>
    <recommendedName>
        <fullName evidence="2">Virulence-associated protein E-like domain-containing protein</fullName>
    </recommendedName>
</protein>
<proteinExistence type="predicted"/>
<reference evidence="3 4" key="1">
    <citation type="submission" date="2014-12" db="EMBL/GenBank/DDBJ databases">
        <title>Complete genome sequence of Herbaspirillum rubrisubalbicans Os38.</title>
        <authorList>
            <person name="Chen M."/>
            <person name="An Q."/>
        </authorList>
    </citation>
    <scope>NUCLEOTIDE SEQUENCE [LARGE SCALE GENOMIC DNA]</scope>
    <source>
        <strain evidence="3 4">Os38</strain>
    </source>
</reference>
<dbReference type="Proteomes" id="UP000248631">
    <property type="component" value="Unassembled WGS sequence"/>
</dbReference>
<organism evidence="3 4">
    <name type="scientific">Herbaspirillum rubrisubalbicans</name>
    <dbReference type="NCBI Taxonomy" id="80842"/>
    <lineage>
        <taxon>Bacteria</taxon>
        <taxon>Pseudomonadati</taxon>
        <taxon>Pseudomonadota</taxon>
        <taxon>Betaproteobacteria</taxon>
        <taxon>Burkholderiales</taxon>
        <taxon>Oxalobacteraceae</taxon>
        <taxon>Herbaspirillum</taxon>
    </lineage>
</organism>
<dbReference type="PANTHER" id="PTHR34985">
    <property type="entry name" value="SLR0554 PROTEIN"/>
    <property type="match status" value="1"/>
</dbReference>
<evidence type="ECO:0000313" key="4">
    <source>
        <dbReference type="Proteomes" id="UP000248631"/>
    </source>
</evidence>
<evidence type="ECO:0000256" key="1">
    <source>
        <dbReference type="SAM" id="MobiDB-lite"/>
    </source>
</evidence>
<evidence type="ECO:0000313" key="3">
    <source>
        <dbReference type="EMBL" id="RAM63208.1"/>
    </source>
</evidence>
<name>A0ABX9BYV5_9BURK</name>
<evidence type="ECO:0000259" key="2">
    <source>
        <dbReference type="Pfam" id="PF05272"/>
    </source>
</evidence>
<feature type="region of interest" description="Disordered" evidence="1">
    <location>
        <begin position="88"/>
        <end position="116"/>
    </location>
</feature>
<sequence length="835" mass="93173">MTTLDQAVQQMRAAGLPALPDGHPRTDGRIWRFGPGKKSWYVLHELRRANGSWSVHGAYGTWQGTNNYSTKIEADWTEISDHERAELERRQREQDARERERQQERAKNAANRARQQWAEASTAGESLYALRKQITTPGLRFLADGTLLVPMLKHVGDGLDLVGLQKIAEDGSKTFNKGMAKAGAFCPIGKAGPDEKVLFAAEGYATARSVRMALKDTVAGFVAFDAGNLLPVLQGVRARHPDAHILICADDDFAFEPRVSRDLSQQYGIDGVVIDGQQRVHPGKDGEYQVTASWCQGIGELGFIEVRVAGDGFTRTLRYENTGLVKAHEAAQAIGNASVVVPEFADRDDNKWTDWNDLHCVEGLEVCAQQLAAAVLSALTPPVVKAAQAEKELARSAAVPAANTAAAEKVTRSETGPMEAEHENSELTWEARLVRNDKGQILPVLSNVVDVLLNSPDWEGVIVYDEFSGQVVKAKAPPFPRGEIGEWTDKDDLRATLWIQRKYSFHPREDVVMKGVLLAADAQSRHVVRDYLDPLVWDGKERLSMWMIDYLGAEDIEYVRRVSRKFMIGAVARIYKPGCKMDNVLILEGTQGLKKSTALKTLAGEWFTDAPLRFENKDTYSIMRGKWIIELAELDSFNKADSEAAKQFFGQYVDRYRDFYGKRASDVPRQQVFAGSTNKYVYLKDETGNRRYWPVRAIEIYLEALASARDQLWAEAVVAFRAGEPYWETPDDVPLFREQQEARFVSDAYTEVIAVGLIGKTQTSVTDVLQNILKLDTSKWTMPEQQRVGRSLGQLGWIRKKGPSKGGDRPWIYVRGDGEAVSSSGQEEEGEDAPI</sequence>
<dbReference type="RefSeq" id="WP_146744874.1">
    <property type="nucleotide sequence ID" value="NZ_JUGD01000022.1"/>
</dbReference>
<dbReference type="PANTHER" id="PTHR34985:SF1">
    <property type="entry name" value="SLR0554 PROTEIN"/>
    <property type="match status" value="1"/>
</dbReference>
<gene>
    <name evidence="3" type="ORF">RB24_18000</name>
</gene>
<keyword evidence="4" id="KW-1185">Reference proteome</keyword>
<feature type="region of interest" description="Disordered" evidence="1">
    <location>
        <begin position="799"/>
        <end position="835"/>
    </location>
</feature>